<proteinExistence type="predicted"/>
<keyword evidence="1" id="KW-0732">Signal</keyword>
<organism evidence="2 3">
    <name type="scientific">Mucilaginibacter defluvii</name>
    <dbReference type="NCBI Taxonomy" id="1196019"/>
    <lineage>
        <taxon>Bacteria</taxon>
        <taxon>Pseudomonadati</taxon>
        <taxon>Bacteroidota</taxon>
        <taxon>Sphingobacteriia</taxon>
        <taxon>Sphingobacteriales</taxon>
        <taxon>Sphingobacteriaceae</taxon>
        <taxon>Mucilaginibacter</taxon>
    </lineage>
</organism>
<reference evidence="3" key="1">
    <citation type="journal article" date="2019" name="Int. J. Syst. Evol. Microbiol.">
        <title>The Global Catalogue of Microorganisms (GCM) 10K type strain sequencing project: providing services to taxonomists for standard genome sequencing and annotation.</title>
        <authorList>
            <consortium name="The Broad Institute Genomics Platform"/>
            <consortium name="The Broad Institute Genome Sequencing Center for Infectious Disease"/>
            <person name="Wu L."/>
            <person name="Ma J."/>
        </authorList>
    </citation>
    <scope>NUCLEOTIDE SEQUENCE [LARGE SCALE GENOMIC DNA]</scope>
    <source>
        <strain evidence="3">JCM 18283</strain>
    </source>
</reference>
<evidence type="ECO:0000256" key="1">
    <source>
        <dbReference type="SAM" id="SignalP"/>
    </source>
</evidence>
<comment type="caution">
    <text evidence="2">The sequence shown here is derived from an EMBL/GenBank/DDBJ whole genome shotgun (WGS) entry which is preliminary data.</text>
</comment>
<gene>
    <name evidence="2" type="ORF">GCM10023313_17310</name>
</gene>
<dbReference type="RefSeq" id="WP_345330706.1">
    <property type="nucleotide sequence ID" value="NZ_BAABJI010000002.1"/>
</dbReference>
<name>A0ABP9FSM9_9SPHI</name>
<feature type="chain" id="PRO_5045199196" evidence="1">
    <location>
        <begin position="19"/>
        <end position="132"/>
    </location>
</feature>
<dbReference type="Proteomes" id="UP001501436">
    <property type="component" value="Unassembled WGS sequence"/>
</dbReference>
<evidence type="ECO:0000313" key="2">
    <source>
        <dbReference type="EMBL" id="GAA4914466.1"/>
    </source>
</evidence>
<accession>A0ABP9FSM9</accession>
<keyword evidence="3" id="KW-1185">Reference proteome</keyword>
<protein>
    <submittedName>
        <fullName evidence="2">Uncharacterized protein</fullName>
    </submittedName>
</protein>
<feature type="signal peptide" evidence="1">
    <location>
        <begin position="1"/>
        <end position="18"/>
    </location>
</feature>
<dbReference type="EMBL" id="BAABJI010000002">
    <property type="protein sequence ID" value="GAA4914466.1"/>
    <property type="molecule type" value="Genomic_DNA"/>
</dbReference>
<sequence length="132" mass="14629">MKTLLTLLLLGIGLNASAQLNYCTSSIPSVSLSIHVNKEKPQLSNVVFASGRDFPTIFLIKGSKQILDKDLLLISRADGKEDLYLSFGLGFDNVTIYDANLKPVYTMQNDSKLKDRIVAKLNKSTLTINDFF</sequence>
<evidence type="ECO:0000313" key="3">
    <source>
        <dbReference type="Proteomes" id="UP001501436"/>
    </source>
</evidence>